<dbReference type="EMBL" id="QRBI01000106">
    <property type="protein sequence ID" value="RMC13365.1"/>
    <property type="molecule type" value="Genomic_DNA"/>
</dbReference>
<protein>
    <recommendedName>
        <fullName evidence="3">Reverse transcriptase domain-containing protein</fullName>
    </recommendedName>
</protein>
<accession>A0A3M0KJZ0</accession>
<evidence type="ECO:0008006" key="3">
    <source>
        <dbReference type="Google" id="ProtNLM"/>
    </source>
</evidence>
<dbReference type="OrthoDB" id="9382584at2759"/>
<gene>
    <name evidence="1" type="ORF">DUI87_10900</name>
</gene>
<keyword evidence="2" id="KW-1185">Reference proteome</keyword>
<name>A0A3M0KJZ0_HIRRU</name>
<sequence>MQNKFLKAARDWVRKAKDLRELELARDVNGNKKCFYWPVNLILVLGKVMEQLFLETILRHVENKEMIGGSEYGFTEGKLCLINLVAFHNMVTELVDRRGATDSIYLDLCKAFDAVLHVFLVSKLERHGFSD</sequence>
<dbReference type="STRING" id="333673.A0A3M0KJZ0"/>
<organism evidence="1 2">
    <name type="scientific">Hirundo rustica rustica</name>
    <dbReference type="NCBI Taxonomy" id="333673"/>
    <lineage>
        <taxon>Eukaryota</taxon>
        <taxon>Metazoa</taxon>
        <taxon>Chordata</taxon>
        <taxon>Craniata</taxon>
        <taxon>Vertebrata</taxon>
        <taxon>Euteleostomi</taxon>
        <taxon>Archelosauria</taxon>
        <taxon>Archosauria</taxon>
        <taxon>Dinosauria</taxon>
        <taxon>Saurischia</taxon>
        <taxon>Theropoda</taxon>
        <taxon>Coelurosauria</taxon>
        <taxon>Aves</taxon>
        <taxon>Neognathae</taxon>
        <taxon>Neoaves</taxon>
        <taxon>Telluraves</taxon>
        <taxon>Australaves</taxon>
        <taxon>Passeriformes</taxon>
        <taxon>Sylvioidea</taxon>
        <taxon>Hirundinidae</taxon>
        <taxon>Hirundo</taxon>
    </lineage>
</organism>
<evidence type="ECO:0000313" key="1">
    <source>
        <dbReference type="EMBL" id="RMC13365.1"/>
    </source>
</evidence>
<proteinExistence type="predicted"/>
<comment type="caution">
    <text evidence="1">The sequence shown here is derived from an EMBL/GenBank/DDBJ whole genome shotgun (WGS) entry which is preliminary data.</text>
</comment>
<evidence type="ECO:0000313" key="2">
    <source>
        <dbReference type="Proteomes" id="UP000269221"/>
    </source>
</evidence>
<reference evidence="1 2" key="1">
    <citation type="submission" date="2018-07" db="EMBL/GenBank/DDBJ databases">
        <title>A high quality draft genome assembly of the barn swallow (H. rustica rustica).</title>
        <authorList>
            <person name="Formenti G."/>
            <person name="Chiara M."/>
            <person name="Poveda L."/>
            <person name="Francoijs K.-J."/>
            <person name="Bonisoli-Alquati A."/>
            <person name="Canova L."/>
            <person name="Gianfranceschi L."/>
            <person name="Horner D.S."/>
            <person name="Saino N."/>
        </authorList>
    </citation>
    <scope>NUCLEOTIDE SEQUENCE [LARGE SCALE GENOMIC DNA]</scope>
    <source>
        <strain evidence="1">Chelidonia</strain>
        <tissue evidence="1">Blood</tissue>
    </source>
</reference>
<dbReference type="Proteomes" id="UP000269221">
    <property type="component" value="Unassembled WGS sequence"/>
</dbReference>
<dbReference type="AlphaFoldDB" id="A0A3M0KJZ0"/>